<dbReference type="Gene3D" id="2.130.10.10">
    <property type="entry name" value="YVTN repeat-like/Quinoprotein amine dehydrogenase"/>
    <property type="match status" value="5"/>
</dbReference>
<gene>
    <name evidence="1" type="ORF">METZ01_LOCUS162896</name>
</gene>
<proteinExistence type="predicted"/>
<dbReference type="InterPro" id="IPR052025">
    <property type="entry name" value="Xyloglucanase_GH74"/>
</dbReference>
<evidence type="ECO:0000313" key="1">
    <source>
        <dbReference type="EMBL" id="SVB10042.1"/>
    </source>
</evidence>
<sequence>SGQRGDQGESQAPAYIYVSDDSGRNWSLVGECEGCGFFHAIVIDPDDPNLLYAGTATGVRRSTDGGATWTSNLLTGLEDNRATILGLALQPESMGVLLAATRESGVYRSSTNATNWVESSVGLDDTMTHEVVFAPSNPDVAYVTTHQGVYRSNDGGLTWIRRSGGLAYEFVHAIAVDPRDADIAYVGTAVELHLLHPGHSQEGLHEGGGIYKTMDGGRTWFLSDTDIEESNVVVMTPHPKLPFEMWAGTNAGRGGFTTNSAGESWRFSATLAAHYSMVFAYSHPFPTTQFLTSLKTGNEIIRSTDGGHTWDRIGDALQDGLSQRTLDSGLYFPEKRWRVHSHALAVAPSDPRIVFTGTIWYYKLEDYSLFGAHVFRSNDGGDTFVEVDNGFPTESPTSINAIVIHPTNPDIVYVMTSSYESDKGIGVYKSTNGGDLWFAINDGLDLETNDLQIDPINPETLYAATANGVYKTNDGGGSWEYKSNGLLEGVSGFPERRQREVFDLAIDPLNPLVLYAAGYMGVYKTNNGGDDWYLVNLGLPVYGSQAESAFDHDRVLEVDASGQVVYAVVGHRDKDRLDTMVLYRAILGTPESFGYTFALEGTMVAAESTSHLSNLVVDLERGELRLTASGPVGTNGNLSIVVPNELLPGPTSVEVDGTSVAAETEGQTVSFSFAHHGATQVVIS</sequence>
<dbReference type="SUPFAM" id="SSF110296">
    <property type="entry name" value="Oligoxyloglucan reducing end-specific cellobiohydrolase"/>
    <property type="match status" value="3"/>
</dbReference>
<accession>A0A382B9R2</accession>
<dbReference type="AlphaFoldDB" id="A0A382B9R2"/>
<dbReference type="EMBL" id="UINC01028660">
    <property type="protein sequence ID" value="SVB10042.1"/>
    <property type="molecule type" value="Genomic_DNA"/>
</dbReference>
<name>A0A382B9R2_9ZZZZ</name>
<dbReference type="CDD" id="cd15482">
    <property type="entry name" value="Sialidase_non-viral"/>
    <property type="match status" value="1"/>
</dbReference>
<organism evidence="1">
    <name type="scientific">marine metagenome</name>
    <dbReference type="NCBI Taxonomy" id="408172"/>
    <lineage>
        <taxon>unclassified sequences</taxon>
        <taxon>metagenomes</taxon>
        <taxon>ecological metagenomes</taxon>
    </lineage>
</organism>
<feature type="non-terminal residue" evidence="1">
    <location>
        <position position="1"/>
    </location>
</feature>
<dbReference type="InterPro" id="IPR015943">
    <property type="entry name" value="WD40/YVTN_repeat-like_dom_sf"/>
</dbReference>
<reference evidence="1" key="1">
    <citation type="submission" date="2018-05" db="EMBL/GenBank/DDBJ databases">
        <authorList>
            <person name="Lanie J.A."/>
            <person name="Ng W.-L."/>
            <person name="Kazmierczak K.M."/>
            <person name="Andrzejewski T.M."/>
            <person name="Davidsen T.M."/>
            <person name="Wayne K.J."/>
            <person name="Tettelin H."/>
            <person name="Glass J.I."/>
            <person name="Rusch D."/>
            <person name="Podicherti R."/>
            <person name="Tsui H.-C.T."/>
            <person name="Winkler M.E."/>
        </authorList>
    </citation>
    <scope>NUCLEOTIDE SEQUENCE</scope>
</reference>
<dbReference type="PANTHER" id="PTHR43739:SF5">
    <property type="entry name" value="EXO-ALPHA-SIALIDASE"/>
    <property type="match status" value="1"/>
</dbReference>
<dbReference type="GO" id="GO:0010411">
    <property type="term" value="P:xyloglucan metabolic process"/>
    <property type="evidence" value="ECO:0007669"/>
    <property type="project" value="TreeGrafter"/>
</dbReference>
<evidence type="ECO:0008006" key="2">
    <source>
        <dbReference type="Google" id="ProtNLM"/>
    </source>
</evidence>
<protein>
    <recommendedName>
        <fullName evidence="2">Sortilin N-terminal domain-containing protein</fullName>
    </recommendedName>
</protein>
<dbReference type="PANTHER" id="PTHR43739">
    <property type="entry name" value="XYLOGLUCANASE (EUROFUNG)"/>
    <property type="match status" value="1"/>
</dbReference>